<dbReference type="EMBL" id="CP016247">
    <property type="protein sequence ID" value="ANQ08206.1"/>
    <property type="molecule type" value="Genomic_DNA"/>
</dbReference>
<dbReference type="InterPro" id="IPR036517">
    <property type="entry name" value="FF_domain_sf"/>
</dbReference>
<dbReference type="KEGG" id="pcot:PCOAH_00024300"/>
<sequence length="563" mass="66015">MEEVVPPMEEAAAPMEEVSPDPEPPRPGRYDHLSRELQEYYVGVPYSWEYVEGSRGWFIIETSKGYKFYFNKKTSEKTWKCPKEVENLLNKKQSDHLVGESVEGSPTGGDHHGVMGIVTGGRGTTSSGLTNGTTGQGNQDKVNMEKIRQDYKNLLIEKNMDQFSRYENVLPHLLYDERYLRVPKEMRKEYFNNLVKEIDGDRRRELKLLVENFQTLLCKVEGEIRYPFEEADAISILRGEKAFEGNGTKNWHSTRSKLLREFLQKKKKNKEKETEEKLEQVLIDAFRGENPGMWIKIKNNLLKSSKYDILSFEKKNHIFQSVSQKLLAKRKGESRHADSLSGAVRSSYRANTVNDERNVFVSLLHEKIKHPIIDEAILKQDPFSSKMFDSFEEAVKIPPDLRTDERYKNIRLTDTEKLNLYREFIISYINMKKDAFEKMLHEVSINYMNDSVEDIIKLVDRSGKIFKSLPADHLEHVFSKWRTYKIKEAKKMFEDFLKKSNSVKHDSDERSNYDALIKVLSQEVSYQRLKCVPEDREEIVMKRIRELKEEHKKNKNLAERLNR</sequence>
<evidence type="ECO:0000256" key="1">
    <source>
        <dbReference type="ARBA" id="ARBA00022737"/>
    </source>
</evidence>
<feature type="domain" description="WW" evidence="3">
    <location>
        <begin position="56"/>
        <end position="84"/>
    </location>
</feature>
<dbReference type="PANTHER" id="PTHR15377">
    <property type="entry name" value="TRANSCRIPTION ELONGATION REGULATOR 1"/>
    <property type="match status" value="1"/>
</dbReference>
<dbReference type="OrthoDB" id="187617at2759"/>
<dbReference type="RefSeq" id="XP_019914901.1">
    <property type="nucleotide sequence ID" value="XM_020059235.1"/>
</dbReference>
<dbReference type="InterPro" id="IPR036020">
    <property type="entry name" value="WW_dom_sf"/>
</dbReference>
<dbReference type="PROSITE" id="PS50020">
    <property type="entry name" value="WW_DOMAIN_2"/>
    <property type="match status" value="1"/>
</dbReference>
<dbReference type="InterPro" id="IPR045148">
    <property type="entry name" value="TCRG1-like"/>
</dbReference>
<dbReference type="GO" id="GO:0005634">
    <property type="term" value="C:nucleus"/>
    <property type="evidence" value="ECO:0007669"/>
    <property type="project" value="TreeGrafter"/>
</dbReference>
<dbReference type="SUPFAM" id="SSF81698">
    <property type="entry name" value="FF domain"/>
    <property type="match status" value="1"/>
</dbReference>
<dbReference type="Proteomes" id="UP000092716">
    <property type="component" value="Chromosome 9"/>
</dbReference>
<dbReference type="InterPro" id="IPR001202">
    <property type="entry name" value="WW_dom"/>
</dbReference>
<organism evidence="4 5">
    <name type="scientific">Plasmodium coatneyi</name>
    <dbReference type="NCBI Taxonomy" id="208452"/>
    <lineage>
        <taxon>Eukaryota</taxon>
        <taxon>Sar</taxon>
        <taxon>Alveolata</taxon>
        <taxon>Apicomplexa</taxon>
        <taxon>Aconoidasida</taxon>
        <taxon>Haemosporida</taxon>
        <taxon>Plasmodiidae</taxon>
        <taxon>Plasmodium</taxon>
    </lineage>
</organism>
<dbReference type="CDD" id="cd00201">
    <property type="entry name" value="WW"/>
    <property type="match status" value="1"/>
</dbReference>
<dbReference type="GO" id="GO:0003712">
    <property type="term" value="F:transcription coregulator activity"/>
    <property type="evidence" value="ECO:0007669"/>
    <property type="project" value="TreeGrafter"/>
</dbReference>
<feature type="region of interest" description="Disordered" evidence="2">
    <location>
        <begin position="1"/>
        <end position="31"/>
    </location>
</feature>
<reference evidence="5" key="1">
    <citation type="submission" date="2016-06" db="EMBL/GenBank/DDBJ databases">
        <title>First high quality genome sequence of Plasmodium coatneyi using continuous long reads from single molecule, real-time sequencing.</title>
        <authorList>
            <person name="Chien J.-T."/>
            <person name="Pakala S.B."/>
            <person name="Geraldo J.A."/>
            <person name="Lapp S.A."/>
            <person name="Barnwell J.W."/>
            <person name="Kissinger J.C."/>
            <person name="Galinski M.R."/>
            <person name="Humphrey J.C."/>
        </authorList>
    </citation>
    <scope>NUCLEOTIDE SEQUENCE [LARGE SCALE GENOMIC DNA]</scope>
    <source>
        <strain evidence="5">Hackeri</strain>
    </source>
</reference>
<dbReference type="InterPro" id="IPR002713">
    <property type="entry name" value="FF_domain"/>
</dbReference>
<keyword evidence="5" id="KW-1185">Reference proteome</keyword>
<accession>A0A1B1DZJ2</accession>
<dbReference type="SUPFAM" id="SSF51045">
    <property type="entry name" value="WW domain"/>
    <property type="match status" value="1"/>
</dbReference>
<protein>
    <recommendedName>
        <fullName evidence="3">WW domain-containing protein</fullName>
    </recommendedName>
</protein>
<evidence type="ECO:0000259" key="3">
    <source>
        <dbReference type="PROSITE" id="PS50020"/>
    </source>
</evidence>
<evidence type="ECO:0000313" key="4">
    <source>
        <dbReference type="EMBL" id="ANQ08206.1"/>
    </source>
</evidence>
<feature type="compositionally biased region" description="Low complexity" evidence="2">
    <location>
        <begin position="1"/>
        <end position="17"/>
    </location>
</feature>
<name>A0A1B1DZJ2_9APIC</name>
<dbReference type="Gene3D" id="1.10.10.440">
    <property type="entry name" value="FF domain"/>
    <property type="match status" value="1"/>
</dbReference>
<dbReference type="VEuPathDB" id="PlasmoDB:PCOAH_00024300"/>
<keyword evidence="1" id="KW-0677">Repeat</keyword>
<evidence type="ECO:0000313" key="5">
    <source>
        <dbReference type="Proteomes" id="UP000092716"/>
    </source>
</evidence>
<gene>
    <name evidence="4" type="ORF">PCOAH_00024300</name>
</gene>
<dbReference type="GO" id="GO:0070063">
    <property type="term" value="F:RNA polymerase binding"/>
    <property type="evidence" value="ECO:0007669"/>
    <property type="project" value="InterPro"/>
</dbReference>
<dbReference type="AlphaFoldDB" id="A0A1B1DZJ2"/>
<dbReference type="Gene3D" id="2.20.70.10">
    <property type="match status" value="1"/>
</dbReference>
<dbReference type="GeneID" id="30909158"/>
<dbReference type="Pfam" id="PF01846">
    <property type="entry name" value="FF"/>
    <property type="match status" value="1"/>
</dbReference>
<proteinExistence type="predicted"/>
<dbReference type="PANTHER" id="PTHR15377:SF3">
    <property type="entry name" value="WW DOMAIN-CONTAINING PROTEIN"/>
    <property type="match status" value="1"/>
</dbReference>
<evidence type="ECO:0000256" key="2">
    <source>
        <dbReference type="SAM" id="MobiDB-lite"/>
    </source>
</evidence>